<evidence type="ECO:0000313" key="3">
    <source>
        <dbReference type="Proteomes" id="UP000250163"/>
    </source>
</evidence>
<dbReference type="Pfam" id="PF13302">
    <property type="entry name" value="Acetyltransf_3"/>
    <property type="match status" value="1"/>
</dbReference>
<reference evidence="3" key="1">
    <citation type="submission" date="2018-05" db="EMBL/GenBank/DDBJ databases">
        <authorList>
            <person name="Cea G.-C."/>
            <person name="William W."/>
        </authorList>
    </citation>
    <scope>NUCLEOTIDE SEQUENCE [LARGE SCALE GENOMIC DNA]</scope>
    <source>
        <strain evidence="3">DB21MT 5</strain>
    </source>
</reference>
<dbReference type="EMBL" id="LS483250">
    <property type="protein sequence ID" value="SQD77772.1"/>
    <property type="molecule type" value="Genomic_DNA"/>
</dbReference>
<dbReference type="InterPro" id="IPR000182">
    <property type="entry name" value="GNAT_dom"/>
</dbReference>
<organism evidence="2 3">
    <name type="scientific">Moritella yayanosii</name>
    <dbReference type="NCBI Taxonomy" id="69539"/>
    <lineage>
        <taxon>Bacteria</taxon>
        <taxon>Pseudomonadati</taxon>
        <taxon>Pseudomonadota</taxon>
        <taxon>Gammaproteobacteria</taxon>
        <taxon>Alteromonadales</taxon>
        <taxon>Moritellaceae</taxon>
        <taxon>Moritella</taxon>
    </lineage>
</organism>
<dbReference type="PANTHER" id="PTHR43415">
    <property type="entry name" value="SPERMIDINE N(1)-ACETYLTRANSFERASE"/>
    <property type="match status" value="1"/>
</dbReference>
<dbReference type="InterPro" id="IPR016181">
    <property type="entry name" value="Acyl_CoA_acyltransferase"/>
</dbReference>
<dbReference type="PANTHER" id="PTHR43415:SF3">
    <property type="entry name" value="GNAT-FAMILY ACETYLTRANSFERASE"/>
    <property type="match status" value="1"/>
</dbReference>
<evidence type="ECO:0000313" key="2">
    <source>
        <dbReference type="EMBL" id="SQD77772.1"/>
    </source>
</evidence>
<protein>
    <submittedName>
        <fullName evidence="2">Acetyltransferase, putative</fullName>
    </submittedName>
</protein>
<dbReference type="KEGG" id="mya:MORIYA_1294"/>
<dbReference type="AlphaFoldDB" id="A0A330LMV5"/>
<dbReference type="RefSeq" id="WP_232011533.1">
    <property type="nucleotide sequence ID" value="NZ_LS483250.1"/>
</dbReference>
<dbReference type="PROSITE" id="PS51186">
    <property type="entry name" value="GNAT"/>
    <property type="match status" value="1"/>
</dbReference>
<feature type="domain" description="N-acetyltransferase" evidence="1">
    <location>
        <begin position="1"/>
        <end position="124"/>
    </location>
</feature>
<dbReference type="Gene3D" id="3.40.630.30">
    <property type="match status" value="1"/>
</dbReference>
<accession>A0A330LMV5</accession>
<name>A0A330LMV5_9GAMM</name>
<dbReference type="GO" id="GO:0016747">
    <property type="term" value="F:acyltransferase activity, transferring groups other than amino-acyl groups"/>
    <property type="evidence" value="ECO:0007669"/>
    <property type="project" value="InterPro"/>
</dbReference>
<proteinExistence type="predicted"/>
<keyword evidence="3" id="KW-1185">Reference proteome</keyword>
<evidence type="ECO:0000259" key="1">
    <source>
        <dbReference type="PROSITE" id="PS51186"/>
    </source>
</evidence>
<keyword evidence="2" id="KW-0808">Transferase</keyword>
<dbReference type="SUPFAM" id="SSF55729">
    <property type="entry name" value="Acyl-CoA N-acyltransferases (Nat)"/>
    <property type="match status" value="1"/>
</dbReference>
<dbReference type="Proteomes" id="UP000250163">
    <property type="component" value="Chromosome MORIYA"/>
</dbReference>
<gene>
    <name evidence="2" type="ORF">MORIYA_1294</name>
</gene>
<sequence length="129" mass="14001">MVVSINANKTCVTFGICSVKTDKLIGYAGIASISSLNRSGEYFILIGNKAYWGDGIGTEVTKVITDYGFNTLGLHRIELTAYANNPAAIRAYENAGYTHEGLKKEAGFRNGVFIDKIMMAILAPDWQGI</sequence>